<evidence type="ECO:0000256" key="1">
    <source>
        <dbReference type="SAM" id="Phobius"/>
    </source>
</evidence>
<reference evidence="2" key="1">
    <citation type="submission" date="2024-08" db="EMBL/GenBank/DDBJ databases">
        <authorList>
            <person name="Yu S.T."/>
        </authorList>
    </citation>
    <scope>NUCLEOTIDE SEQUENCE</scope>
    <source>
        <strain evidence="2">R33</strain>
    </source>
</reference>
<sequence length="307" mass="33009">MSALTLKGPYWVTVRQHRLALWTVPALVVAGLAAVLALRAWASDPHDGVLYSNHAYSALRLFMEFAGKALVFLPLLVGAFVAGPMTARELESGTWRLALTQSFTPKAWLGAKVLVSATAVALGSAALVGVYRLGWVRVSMTYQFHWADRGAYEATGPVLVGYCLLGVALGVLVGQLVRRTLAAMAVTGLLTGLTLLALGALRWSFLPTETGTAPYPGNPVHLMPNSAFLMDTGYLTASGERLPYDACFRRAQSGGDCPADMNIVARYTDFHPASHYWPTQLIETSIVLALAAAALYAAFRLVRVRRG</sequence>
<dbReference type="AlphaFoldDB" id="A0AB39XW32"/>
<feature type="transmembrane region" description="Helical" evidence="1">
    <location>
        <begin position="154"/>
        <end position="174"/>
    </location>
</feature>
<organism evidence="2">
    <name type="scientific">Streptomyces sp. R33</name>
    <dbReference type="NCBI Taxonomy" id="3238629"/>
    <lineage>
        <taxon>Bacteria</taxon>
        <taxon>Bacillati</taxon>
        <taxon>Actinomycetota</taxon>
        <taxon>Actinomycetes</taxon>
        <taxon>Kitasatosporales</taxon>
        <taxon>Streptomycetaceae</taxon>
        <taxon>Streptomyces</taxon>
    </lineage>
</organism>
<protein>
    <submittedName>
        <fullName evidence="2">ABC transporter permease</fullName>
    </submittedName>
</protein>
<keyword evidence="1" id="KW-1133">Transmembrane helix</keyword>
<gene>
    <name evidence="2" type="ORF">AB5J51_01480</name>
</gene>
<keyword evidence="1" id="KW-0472">Membrane</keyword>
<dbReference type="RefSeq" id="WP_369776469.1">
    <property type="nucleotide sequence ID" value="NZ_CP165727.1"/>
</dbReference>
<evidence type="ECO:0000313" key="2">
    <source>
        <dbReference type="EMBL" id="XDV61711.1"/>
    </source>
</evidence>
<feature type="transmembrane region" description="Helical" evidence="1">
    <location>
        <begin position="108"/>
        <end position="134"/>
    </location>
</feature>
<keyword evidence="1" id="KW-0812">Transmembrane</keyword>
<feature type="transmembrane region" description="Helical" evidence="1">
    <location>
        <begin position="181"/>
        <end position="205"/>
    </location>
</feature>
<accession>A0AB39XW32</accession>
<feature type="transmembrane region" description="Helical" evidence="1">
    <location>
        <begin position="20"/>
        <end position="42"/>
    </location>
</feature>
<feature type="transmembrane region" description="Helical" evidence="1">
    <location>
        <begin position="281"/>
        <end position="302"/>
    </location>
</feature>
<dbReference type="EMBL" id="CP165727">
    <property type="protein sequence ID" value="XDV61711.1"/>
    <property type="molecule type" value="Genomic_DNA"/>
</dbReference>
<feature type="transmembrane region" description="Helical" evidence="1">
    <location>
        <begin position="62"/>
        <end position="87"/>
    </location>
</feature>
<proteinExistence type="predicted"/>
<name>A0AB39XW32_9ACTN</name>